<evidence type="ECO:0000313" key="2">
    <source>
        <dbReference type="EMBL" id="PRR85333.1"/>
    </source>
</evidence>
<dbReference type="Proteomes" id="UP000237798">
    <property type="component" value="Unassembled WGS sequence"/>
</dbReference>
<dbReference type="AlphaFoldDB" id="A0A2T0BNA6"/>
<comment type="caution">
    <text evidence="2">The sequence shown here is derived from an EMBL/GenBank/DDBJ whole genome shotgun (WGS) entry which is preliminary data.</text>
</comment>
<reference evidence="2 3" key="1">
    <citation type="submission" date="2018-03" db="EMBL/GenBank/DDBJ databases">
        <title>Genome sequence of Clostridium luticellarii DSM 29923.</title>
        <authorList>
            <person name="Poehlein A."/>
            <person name="Daniel R."/>
        </authorList>
    </citation>
    <scope>NUCLEOTIDE SEQUENCE [LARGE SCALE GENOMIC DNA]</scope>
    <source>
        <strain evidence="2 3">DSM 29923</strain>
    </source>
</reference>
<dbReference type="Gene3D" id="3.40.630.30">
    <property type="match status" value="1"/>
</dbReference>
<name>A0A2T0BNA6_9CLOT</name>
<dbReference type="PANTHER" id="PTHR41373:SF1">
    <property type="entry name" value="PHOSPHATIDYLGLYCEROL LYSYLTRANSFERASE C-TERMINAL DOMAIN-CONTAINING PROTEIN"/>
    <property type="match status" value="1"/>
</dbReference>
<dbReference type="InterPro" id="IPR016732">
    <property type="entry name" value="UCP018688"/>
</dbReference>
<dbReference type="PANTHER" id="PTHR41373">
    <property type="entry name" value="DUF2156 DOMAIN-CONTAINING PROTEIN"/>
    <property type="match status" value="1"/>
</dbReference>
<keyword evidence="3" id="KW-1185">Reference proteome</keyword>
<dbReference type="SUPFAM" id="SSF55729">
    <property type="entry name" value="Acyl-CoA N-acyltransferases (Nat)"/>
    <property type="match status" value="2"/>
</dbReference>
<organism evidence="2 3">
    <name type="scientific">Clostridium luticellarii</name>
    <dbReference type="NCBI Taxonomy" id="1691940"/>
    <lineage>
        <taxon>Bacteria</taxon>
        <taxon>Bacillati</taxon>
        <taxon>Bacillota</taxon>
        <taxon>Clostridia</taxon>
        <taxon>Eubacteriales</taxon>
        <taxon>Clostridiaceae</taxon>
        <taxon>Clostridium</taxon>
    </lineage>
</organism>
<dbReference type="EMBL" id="PVXP01000019">
    <property type="protein sequence ID" value="PRR85333.1"/>
    <property type="molecule type" value="Genomic_DNA"/>
</dbReference>
<dbReference type="RefSeq" id="WP_106009306.1">
    <property type="nucleotide sequence ID" value="NZ_JALCPJ010000053.1"/>
</dbReference>
<dbReference type="InterPro" id="IPR016181">
    <property type="entry name" value="Acyl_CoA_acyltransferase"/>
</dbReference>
<dbReference type="OrthoDB" id="9765580at2"/>
<dbReference type="PIRSF" id="PIRSF018688">
    <property type="entry name" value="UCP018688"/>
    <property type="match status" value="1"/>
</dbReference>
<evidence type="ECO:0000259" key="1">
    <source>
        <dbReference type="Pfam" id="PF09924"/>
    </source>
</evidence>
<dbReference type="Pfam" id="PF09924">
    <property type="entry name" value="LPG_synthase_C"/>
    <property type="match status" value="1"/>
</dbReference>
<sequence>MLTFKPITIDDKIVFDKYLNKYNFNTCEYSFTSLIIWKEGCDVQYTIYDNALIIKKKDFNENYYFMQPLGYTASNLKNIIKELLKYKEEHSMPYLFKDLEQTFLDELKEIYGDNIHIKADIDNFDYIYDSDKLINLSGKKLHSKKNHYNYFVKNYDYKVKDFSEPGVKDDIKKAAEIWYEENNKGDKHLFYELKGIKEIVENMDILNLNAMAVYVDDRIAAFTIGERVNNNMGIIHIEKGTSSIRGIYTFVNKTFVQNYLADVKYINREQDLGIPGLRKAKKSYHPIKMGEKYCINFPALVGCKSSDF</sequence>
<dbReference type="InterPro" id="IPR024320">
    <property type="entry name" value="LPG_synthase_C"/>
</dbReference>
<gene>
    <name evidence="2" type="ORF">CLLU_17090</name>
</gene>
<feature type="domain" description="Phosphatidylglycerol lysyltransferase C-terminal" evidence="1">
    <location>
        <begin position="22"/>
        <end position="295"/>
    </location>
</feature>
<proteinExistence type="predicted"/>
<evidence type="ECO:0000313" key="3">
    <source>
        <dbReference type="Proteomes" id="UP000237798"/>
    </source>
</evidence>
<accession>A0A2T0BNA6</accession>
<protein>
    <recommendedName>
        <fullName evidence="1">Phosphatidylglycerol lysyltransferase C-terminal domain-containing protein</fullName>
    </recommendedName>
</protein>